<proteinExistence type="predicted"/>
<dbReference type="InterPro" id="IPR057290">
    <property type="entry name" value="CHX17_C"/>
</dbReference>
<dbReference type="Pfam" id="PF23256">
    <property type="entry name" value="CHX17_2nd"/>
    <property type="match status" value="1"/>
</dbReference>
<accession>A0A9D4WZ58</accession>
<evidence type="ECO:0000259" key="8">
    <source>
        <dbReference type="Pfam" id="PF23259"/>
    </source>
</evidence>
<evidence type="ECO:0000256" key="2">
    <source>
        <dbReference type="ARBA" id="ARBA00022448"/>
    </source>
</evidence>
<dbReference type="Gene3D" id="3.40.50.12370">
    <property type="match status" value="1"/>
</dbReference>
<evidence type="ECO:0000313" key="10">
    <source>
        <dbReference type="Proteomes" id="UP001058974"/>
    </source>
</evidence>
<feature type="domain" description="Cation/H(+) antiporter C-terminal" evidence="8">
    <location>
        <begin position="439"/>
        <end position="594"/>
    </location>
</feature>
<dbReference type="PANTHER" id="PTHR32468:SF145">
    <property type="entry name" value="CATION_H(+) ANTIPORTER 28"/>
    <property type="match status" value="1"/>
</dbReference>
<dbReference type="Pfam" id="PF23259">
    <property type="entry name" value="CHX17_C"/>
    <property type="match status" value="1"/>
</dbReference>
<dbReference type="EMBL" id="JAMSHJ010000005">
    <property type="protein sequence ID" value="KAI5410477.1"/>
    <property type="molecule type" value="Genomic_DNA"/>
</dbReference>
<feature type="transmembrane region" description="Helical" evidence="6">
    <location>
        <begin position="159"/>
        <end position="179"/>
    </location>
</feature>
<keyword evidence="6" id="KW-0812">Transmembrane</keyword>
<protein>
    <submittedName>
        <fullName evidence="9">Uncharacterized protein</fullName>
    </submittedName>
</protein>
<dbReference type="InterPro" id="IPR038770">
    <property type="entry name" value="Na+/solute_symporter_sf"/>
</dbReference>
<keyword evidence="2" id="KW-0813">Transport</keyword>
<comment type="subcellular location">
    <subcellularLocation>
        <location evidence="1">Membrane</location>
        <topology evidence="1">Multi-pass membrane protein</topology>
    </subcellularLocation>
</comment>
<evidence type="ECO:0000256" key="3">
    <source>
        <dbReference type="ARBA" id="ARBA00022538"/>
    </source>
</evidence>
<dbReference type="Gramene" id="Psat05G0583500-T2">
    <property type="protein sequence ID" value="KAI5410477.1"/>
    <property type="gene ID" value="KIW84_055835"/>
</dbReference>
<organism evidence="9 10">
    <name type="scientific">Pisum sativum</name>
    <name type="common">Garden pea</name>
    <name type="synonym">Lathyrus oleraceus</name>
    <dbReference type="NCBI Taxonomy" id="3888"/>
    <lineage>
        <taxon>Eukaryota</taxon>
        <taxon>Viridiplantae</taxon>
        <taxon>Streptophyta</taxon>
        <taxon>Embryophyta</taxon>
        <taxon>Tracheophyta</taxon>
        <taxon>Spermatophyta</taxon>
        <taxon>Magnoliopsida</taxon>
        <taxon>eudicotyledons</taxon>
        <taxon>Gunneridae</taxon>
        <taxon>Pentapetalae</taxon>
        <taxon>rosids</taxon>
        <taxon>fabids</taxon>
        <taxon>Fabales</taxon>
        <taxon>Fabaceae</taxon>
        <taxon>Papilionoideae</taxon>
        <taxon>50 kb inversion clade</taxon>
        <taxon>NPAAA clade</taxon>
        <taxon>Hologalegina</taxon>
        <taxon>IRL clade</taxon>
        <taxon>Fabeae</taxon>
        <taxon>Lathyrus</taxon>
    </lineage>
</organism>
<dbReference type="InterPro" id="IPR057291">
    <property type="entry name" value="CHX17_2nd"/>
</dbReference>
<feature type="transmembrane region" description="Helical" evidence="6">
    <location>
        <begin position="26"/>
        <end position="49"/>
    </location>
</feature>
<keyword evidence="5" id="KW-0406">Ion transport</keyword>
<keyword evidence="6" id="KW-1133">Transmembrane helix</keyword>
<keyword evidence="6" id="KW-0472">Membrane</keyword>
<evidence type="ECO:0000259" key="7">
    <source>
        <dbReference type="Pfam" id="PF23256"/>
    </source>
</evidence>
<keyword evidence="4" id="KW-0630">Potassium</keyword>
<dbReference type="AlphaFoldDB" id="A0A9D4WZ58"/>
<dbReference type="GO" id="GO:0006813">
    <property type="term" value="P:potassium ion transport"/>
    <property type="evidence" value="ECO:0007669"/>
    <property type="project" value="UniProtKB-KW"/>
</dbReference>
<dbReference type="GO" id="GO:0098662">
    <property type="term" value="P:inorganic cation transmembrane transport"/>
    <property type="evidence" value="ECO:0007669"/>
    <property type="project" value="TreeGrafter"/>
</dbReference>
<evidence type="ECO:0000256" key="5">
    <source>
        <dbReference type="ARBA" id="ARBA00023065"/>
    </source>
</evidence>
<gene>
    <name evidence="9" type="ORF">KIW84_055835</name>
</gene>
<feature type="transmembrane region" description="Helical" evidence="6">
    <location>
        <begin position="108"/>
        <end position="139"/>
    </location>
</feature>
<dbReference type="InterPro" id="IPR050794">
    <property type="entry name" value="CPA2_transporter"/>
</dbReference>
<sequence length="617" mass="68185">MSSTDSPVLTRLITQLKIGKSDIGKLVIASAMHSDFMCYCILSICYIFGPLPDICSDLHLEFDSRKRMRMGFAVLGEVVFTLVVSPFFMSWVNNENPDGRPMKGPHLILSIAFVVLMCSSSVLTGYTPILSAFIVGVCFPKEDLRQFEGRNVNTWVKVLMLNLVSIIGKISGALVSGAIQGFRWPEATSIGLLLTAKGHLHIYLAVKVMSCGKATTVSTVIGMIFAIFFTIIYMPSVVALIIKRAKKRSPTHRLALQSIDPSSELRIMVCVHGPQNVPASVSFVEITKGGADPGILVYVADMIELTNEISVNFEKDEGVHTATVKDKEVMEMREKITNAFQAHVLDNGEGITLKRTMALSTINNMPQDICVLAEDLMVALVILPFHRLQRQDRTLDGGNQGFRYVNRKVLRSAPCSVGILVDRGFGSLERLTRCQESENVAVIFIGGKDDREALAYTSRVARHPGVNLTVIRFLVDTTAESSRLVGYRIILPDQEEEMQLDDECFAEFYEKHVIGGRIAYTEKHLANASETFSILKSFEGQYSLVIVGREGGVNSILTRGMNDWQQCPELGPIGDVLSGPDFAVTLSVLIIQQHRLKGEIDGLDEDFSVMSYNNNKD</sequence>
<dbReference type="GO" id="GO:0016020">
    <property type="term" value="C:membrane"/>
    <property type="evidence" value="ECO:0007669"/>
    <property type="project" value="UniProtKB-SubCell"/>
</dbReference>
<dbReference type="Gene3D" id="1.20.1530.20">
    <property type="match status" value="1"/>
</dbReference>
<feature type="transmembrane region" description="Helical" evidence="6">
    <location>
        <begin position="220"/>
        <end position="242"/>
    </location>
</feature>
<comment type="caution">
    <text evidence="9">The sequence shown here is derived from an EMBL/GenBank/DDBJ whole genome shotgun (WGS) entry which is preliminary data.</text>
</comment>
<dbReference type="GO" id="GO:0006885">
    <property type="term" value="P:regulation of pH"/>
    <property type="evidence" value="ECO:0007669"/>
    <property type="project" value="TreeGrafter"/>
</dbReference>
<evidence type="ECO:0000256" key="1">
    <source>
        <dbReference type="ARBA" id="ARBA00004141"/>
    </source>
</evidence>
<name>A0A9D4WZ58_PEA</name>
<reference evidence="9 10" key="1">
    <citation type="journal article" date="2022" name="Nat. Genet.">
        <title>Improved pea reference genome and pan-genome highlight genomic features and evolutionary characteristics.</title>
        <authorList>
            <person name="Yang T."/>
            <person name="Liu R."/>
            <person name="Luo Y."/>
            <person name="Hu S."/>
            <person name="Wang D."/>
            <person name="Wang C."/>
            <person name="Pandey M.K."/>
            <person name="Ge S."/>
            <person name="Xu Q."/>
            <person name="Li N."/>
            <person name="Li G."/>
            <person name="Huang Y."/>
            <person name="Saxena R.K."/>
            <person name="Ji Y."/>
            <person name="Li M."/>
            <person name="Yan X."/>
            <person name="He Y."/>
            <person name="Liu Y."/>
            <person name="Wang X."/>
            <person name="Xiang C."/>
            <person name="Varshney R.K."/>
            <person name="Ding H."/>
            <person name="Gao S."/>
            <person name="Zong X."/>
        </authorList>
    </citation>
    <scope>NUCLEOTIDE SEQUENCE [LARGE SCALE GENOMIC DNA]</scope>
    <source>
        <strain evidence="9 10">cv. Zhongwan 6</strain>
    </source>
</reference>
<evidence type="ECO:0000256" key="6">
    <source>
        <dbReference type="SAM" id="Phobius"/>
    </source>
</evidence>
<dbReference type="Proteomes" id="UP001058974">
    <property type="component" value="Chromosome 5"/>
</dbReference>
<evidence type="ECO:0000256" key="4">
    <source>
        <dbReference type="ARBA" id="ARBA00022958"/>
    </source>
</evidence>
<dbReference type="GO" id="GO:0012505">
    <property type="term" value="C:endomembrane system"/>
    <property type="evidence" value="ECO:0007669"/>
    <property type="project" value="TreeGrafter"/>
</dbReference>
<keyword evidence="3" id="KW-0633">Potassium transport</keyword>
<dbReference type="PANTHER" id="PTHR32468">
    <property type="entry name" value="CATION/H + ANTIPORTER"/>
    <property type="match status" value="1"/>
</dbReference>
<feature type="transmembrane region" description="Helical" evidence="6">
    <location>
        <begin position="70"/>
        <end position="88"/>
    </location>
</feature>
<evidence type="ECO:0000313" key="9">
    <source>
        <dbReference type="EMBL" id="KAI5410477.1"/>
    </source>
</evidence>
<feature type="domain" description="Cation/H(+) antiporter central" evidence="7">
    <location>
        <begin position="350"/>
        <end position="427"/>
    </location>
</feature>
<keyword evidence="10" id="KW-1185">Reference proteome</keyword>